<keyword evidence="2" id="KW-1185">Reference proteome</keyword>
<accession>A0ABU6ZJV5</accession>
<name>A0ABU6ZJV5_9FABA</name>
<reference evidence="1 2" key="1">
    <citation type="journal article" date="2023" name="Plants (Basel)">
        <title>Bridging the Gap: Combining Genomics and Transcriptomics Approaches to Understand Stylosanthes scabra, an Orphan Legume from the Brazilian Caatinga.</title>
        <authorList>
            <person name="Ferreira-Neto J.R.C."/>
            <person name="da Silva M.D."/>
            <person name="Binneck E."/>
            <person name="de Melo N.F."/>
            <person name="da Silva R.H."/>
            <person name="de Melo A.L.T.M."/>
            <person name="Pandolfi V."/>
            <person name="Bustamante F.O."/>
            <person name="Brasileiro-Vidal A.C."/>
            <person name="Benko-Iseppon A.M."/>
        </authorList>
    </citation>
    <scope>NUCLEOTIDE SEQUENCE [LARGE SCALE GENOMIC DNA]</scope>
    <source>
        <tissue evidence="1">Leaves</tissue>
    </source>
</reference>
<gene>
    <name evidence="1" type="ORF">PIB30_062348</name>
</gene>
<organism evidence="1 2">
    <name type="scientific">Stylosanthes scabra</name>
    <dbReference type="NCBI Taxonomy" id="79078"/>
    <lineage>
        <taxon>Eukaryota</taxon>
        <taxon>Viridiplantae</taxon>
        <taxon>Streptophyta</taxon>
        <taxon>Embryophyta</taxon>
        <taxon>Tracheophyta</taxon>
        <taxon>Spermatophyta</taxon>
        <taxon>Magnoliopsida</taxon>
        <taxon>eudicotyledons</taxon>
        <taxon>Gunneridae</taxon>
        <taxon>Pentapetalae</taxon>
        <taxon>rosids</taxon>
        <taxon>fabids</taxon>
        <taxon>Fabales</taxon>
        <taxon>Fabaceae</taxon>
        <taxon>Papilionoideae</taxon>
        <taxon>50 kb inversion clade</taxon>
        <taxon>dalbergioids sensu lato</taxon>
        <taxon>Dalbergieae</taxon>
        <taxon>Pterocarpus clade</taxon>
        <taxon>Stylosanthes</taxon>
    </lineage>
</organism>
<dbReference type="EMBL" id="JASCZI010272438">
    <property type="protein sequence ID" value="MED6222227.1"/>
    <property type="molecule type" value="Genomic_DNA"/>
</dbReference>
<evidence type="ECO:0000313" key="2">
    <source>
        <dbReference type="Proteomes" id="UP001341840"/>
    </source>
</evidence>
<proteinExistence type="predicted"/>
<protein>
    <submittedName>
        <fullName evidence="1">Uncharacterized protein</fullName>
    </submittedName>
</protein>
<evidence type="ECO:0000313" key="1">
    <source>
        <dbReference type="EMBL" id="MED6222227.1"/>
    </source>
</evidence>
<sequence length="174" mass="19167">MQGVHADDTPDFDFGMTDADFLSLGLPGPSHPIPYTQTGPSQSEAPMMQLQIEVPLPLFSEQSAPPPMYHPQAYTLDVDQISDSYTQWCAEMFGQISYQLVPDHSSWGTPIQQTESFAHMSDEVPPCAYEARRMEVSGSDDSGDAHHIRKPCKTLMPMLGSEPCKTLMLMLGSA</sequence>
<comment type="caution">
    <text evidence="1">The sequence shown here is derived from an EMBL/GenBank/DDBJ whole genome shotgun (WGS) entry which is preliminary data.</text>
</comment>
<dbReference type="Proteomes" id="UP001341840">
    <property type="component" value="Unassembled WGS sequence"/>
</dbReference>